<proteinExistence type="predicted"/>
<dbReference type="Proteomes" id="UP000191820">
    <property type="component" value="Chromosome"/>
</dbReference>
<name>A0ABM6JFJ8_9GAMM</name>
<reference evidence="4 5" key="1">
    <citation type="submission" date="2017-03" db="EMBL/GenBank/DDBJ databases">
        <title>Genome sequencing of Shewanella japonica KCTC 22435.</title>
        <authorList>
            <person name="Kim K.M."/>
        </authorList>
    </citation>
    <scope>NUCLEOTIDE SEQUENCE [LARGE SCALE GENOMIC DNA]</scope>
    <source>
        <strain evidence="4 5">KCTC 22435</strain>
    </source>
</reference>
<dbReference type="RefSeq" id="WP_080914513.1">
    <property type="nucleotide sequence ID" value="NZ_CP020472.1"/>
</dbReference>
<keyword evidence="1" id="KW-0175">Coiled coil</keyword>
<evidence type="ECO:0000313" key="4">
    <source>
        <dbReference type="EMBL" id="ARD20393.1"/>
    </source>
</evidence>
<sequence>MSSIVIVIAVVIVVLLACYAVFLLSKLNKQQKEAQAAKQQRLNDAKQKKLKVLDDIKYIASAMLEERCEPSEGAMRIAKLFEALSMSEQMAVEFPSIFEHYDCIKAHPIKDERKALAKQQRMKLDLARMKSEAKLEQGILDDAKKITQFHFVH</sequence>
<feature type="transmembrane region" description="Helical" evidence="2">
    <location>
        <begin position="6"/>
        <end position="24"/>
    </location>
</feature>
<keyword evidence="2" id="KW-0472">Membrane</keyword>
<gene>
    <name evidence="4" type="ORF">SJ2017_0044</name>
</gene>
<evidence type="ECO:0000256" key="2">
    <source>
        <dbReference type="SAM" id="Phobius"/>
    </source>
</evidence>
<evidence type="ECO:0000259" key="3">
    <source>
        <dbReference type="Pfam" id="PF10675"/>
    </source>
</evidence>
<protein>
    <recommendedName>
        <fullName evidence="3">DUF2489 domain-containing protein</fullName>
    </recommendedName>
</protein>
<keyword evidence="2" id="KW-1133">Transmembrane helix</keyword>
<organism evidence="4 5">
    <name type="scientific">Shewanella japonica</name>
    <dbReference type="NCBI Taxonomy" id="93973"/>
    <lineage>
        <taxon>Bacteria</taxon>
        <taxon>Pseudomonadati</taxon>
        <taxon>Pseudomonadota</taxon>
        <taxon>Gammaproteobacteria</taxon>
        <taxon>Alteromonadales</taxon>
        <taxon>Shewanellaceae</taxon>
        <taxon>Shewanella</taxon>
    </lineage>
</organism>
<keyword evidence="2" id="KW-0812">Transmembrane</keyword>
<dbReference type="Pfam" id="PF10675">
    <property type="entry name" value="DUF2489"/>
    <property type="match status" value="1"/>
</dbReference>
<evidence type="ECO:0000313" key="5">
    <source>
        <dbReference type="Proteomes" id="UP000191820"/>
    </source>
</evidence>
<dbReference type="EMBL" id="CP020472">
    <property type="protein sequence ID" value="ARD20393.1"/>
    <property type="molecule type" value="Genomic_DNA"/>
</dbReference>
<keyword evidence="5" id="KW-1185">Reference proteome</keyword>
<feature type="domain" description="DUF2489" evidence="3">
    <location>
        <begin position="13"/>
        <end position="146"/>
    </location>
</feature>
<accession>A0ABM6JFJ8</accession>
<evidence type="ECO:0000256" key="1">
    <source>
        <dbReference type="SAM" id="Coils"/>
    </source>
</evidence>
<dbReference type="InterPro" id="IPR019617">
    <property type="entry name" value="DUF2489"/>
</dbReference>
<feature type="coiled-coil region" evidence="1">
    <location>
        <begin position="20"/>
        <end position="49"/>
    </location>
</feature>